<dbReference type="PANTHER" id="PTHR42923">
    <property type="entry name" value="PROTOPORPHYRINOGEN OXIDASE"/>
    <property type="match status" value="1"/>
</dbReference>
<feature type="domain" description="Amine oxidase" evidence="2">
    <location>
        <begin position="68"/>
        <end position="532"/>
    </location>
</feature>
<dbReference type="Proteomes" id="UP001589834">
    <property type="component" value="Unassembled WGS sequence"/>
</dbReference>
<dbReference type="InterPro" id="IPR006311">
    <property type="entry name" value="TAT_signal"/>
</dbReference>
<dbReference type="Gene3D" id="3.50.50.60">
    <property type="entry name" value="FAD/NAD(P)-binding domain"/>
    <property type="match status" value="1"/>
</dbReference>
<organism evidence="3 4">
    <name type="scientific">Ottowia pentelensis</name>
    <dbReference type="NCBI Taxonomy" id="511108"/>
    <lineage>
        <taxon>Bacteria</taxon>
        <taxon>Pseudomonadati</taxon>
        <taxon>Pseudomonadota</taxon>
        <taxon>Betaproteobacteria</taxon>
        <taxon>Burkholderiales</taxon>
        <taxon>Comamonadaceae</taxon>
        <taxon>Ottowia</taxon>
    </lineage>
</organism>
<keyword evidence="4" id="KW-1185">Reference proteome</keyword>
<proteinExistence type="predicted"/>
<dbReference type="EMBL" id="JBHLTN010000026">
    <property type="protein sequence ID" value="MFC0593423.1"/>
    <property type="molecule type" value="Genomic_DNA"/>
</dbReference>
<dbReference type="InterPro" id="IPR002937">
    <property type="entry name" value="Amino_oxidase"/>
</dbReference>
<dbReference type="InterPro" id="IPR050464">
    <property type="entry name" value="Zeta_carotene_desat/Oxidored"/>
</dbReference>
<evidence type="ECO:0000313" key="3">
    <source>
        <dbReference type="EMBL" id="MFC0593423.1"/>
    </source>
</evidence>
<evidence type="ECO:0000259" key="2">
    <source>
        <dbReference type="Pfam" id="PF01593"/>
    </source>
</evidence>
<feature type="signal peptide" evidence="1">
    <location>
        <begin position="1"/>
        <end position="19"/>
    </location>
</feature>
<comment type="caution">
    <text evidence="3">The sequence shown here is derived from an EMBL/GenBank/DDBJ whole genome shotgun (WGS) entry which is preliminary data.</text>
</comment>
<dbReference type="SUPFAM" id="SSF51905">
    <property type="entry name" value="FAD/NAD(P)-binding domain"/>
    <property type="match status" value="1"/>
</dbReference>
<dbReference type="RefSeq" id="WP_377483570.1">
    <property type="nucleotide sequence ID" value="NZ_JBHLTN010000026.1"/>
</dbReference>
<evidence type="ECO:0000313" key="4">
    <source>
        <dbReference type="Proteomes" id="UP001589834"/>
    </source>
</evidence>
<protein>
    <submittedName>
        <fullName evidence="3">FAD-dependent oxidoreductase</fullName>
    </submittedName>
</protein>
<dbReference type="PROSITE" id="PS51257">
    <property type="entry name" value="PROKAR_LIPOPROTEIN"/>
    <property type="match status" value="1"/>
</dbReference>
<dbReference type="PANTHER" id="PTHR42923:SF39">
    <property type="entry name" value="AMINO OXIDASE"/>
    <property type="match status" value="1"/>
</dbReference>
<gene>
    <name evidence="3" type="ORF">ACFFGG_12780</name>
</gene>
<accession>A0ABV6PWJ8</accession>
<dbReference type="PROSITE" id="PS51318">
    <property type="entry name" value="TAT"/>
    <property type="match status" value="1"/>
</dbReference>
<name>A0ABV6PWJ8_9BURK</name>
<sequence>MTALRRRALLAFGAGGLLAGCARPDASAIEGGFTGIDHARGHRLRAPWPTRAPDVTRRVHTLIAGGGIAGLAAARALRQRGHEDFVLLELEDTAGGNSRGTHIKGIACPQGAHYLPLPGADARAVQDWLEELGLRRRVAGRWRYDEFTLCHSPQERLFIDGHWQPGLLPLQGVGEATLAQHRRFADLVRQARQAAHYAIPVQKSAFTPVQLAQDAITFDVWLNQNGLNDPALRWYLDYGCRDDYGAGLGAVSAWAGLHYFASRHGFQAPGEAADDEGEDAVLTWPQGNGWLAERLAAPLGERLQAARVVGRIAPGRHGVTVDALHEPSGRLERWQARQVVVALPLWLAARVLDPVPAALRARAQGLRTAPWLVANLRLRAPLLDRPGAAPSWDNVLYGAPGLGYVDARHQSLSPVPGPTVLTYYRALGDVSDGRAQLLRQPWTHWRDAILAELGAAHPDLIEKTERIDIVRYGHAMAVPVSGALAQVARARAAARAGAARTEVAPLIFDDAPRLAFAHADWSGYSIFEEAFTLGDAAGAALA</sequence>
<reference evidence="3 4" key="1">
    <citation type="submission" date="2024-09" db="EMBL/GenBank/DDBJ databases">
        <authorList>
            <person name="Sun Q."/>
            <person name="Mori K."/>
        </authorList>
    </citation>
    <scope>NUCLEOTIDE SEQUENCE [LARGE SCALE GENOMIC DNA]</scope>
    <source>
        <strain evidence="3 4">NCAIM B.02336</strain>
    </source>
</reference>
<keyword evidence="1" id="KW-0732">Signal</keyword>
<feature type="chain" id="PRO_5045965925" evidence="1">
    <location>
        <begin position="20"/>
        <end position="542"/>
    </location>
</feature>
<dbReference type="Pfam" id="PF01593">
    <property type="entry name" value="Amino_oxidase"/>
    <property type="match status" value="1"/>
</dbReference>
<evidence type="ECO:0000256" key="1">
    <source>
        <dbReference type="SAM" id="SignalP"/>
    </source>
</evidence>
<dbReference type="InterPro" id="IPR036188">
    <property type="entry name" value="FAD/NAD-bd_sf"/>
</dbReference>